<feature type="transmembrane region" description="Helical" evidence="5">
    <location>
        <begin position="433"/>
        <end position="453"/>
    </location>
</feature>
<comment type="subcellular location">
    <subcellularLocation>
        <location evidence="1">Membrane</location>
        <topology evidence="1">Multi-pass membrane protein</topology>
    </subcellularLocation>
</comment>
<evidence type="ECO:0000256" key="1">
    <source>
        <dbReference type="ARBA" id="ARBA00004141"/>
    </source>
</evidence>
<feature type="transmembrane region" description="Helical" evidence="5">
    <location>
        <begin position="84"/>
        <end position="108"/>
    </location>
</feature>
<feature type="transmembrane region" description="Helical" evidence="5">
    <location>
        <begin position="474"/>
        <end position="501"/>
    </location>
</feature>
<dbReference type="InterPro" id="IPR020846">
    <property type="entry name" value="MFS_dom"/>
</dbReference>
<evidence type="ECO:0000256" key="2">
    <source>
        <dbReference type="ARBA" id="ARBA00022692"/>
    </source>
</evidence>
<keyword evidence="4 5" id="KW-0472">Membrane</keyword>
<dbReference type="RefSeq" id="WP_145049833.1">
    <property type="nucleotide sequence ID" value="NZ_CP036433.1"/>
</dbReference>
<dbReference type="PANTHER" id="PTHR11662:SF399">
    <property type="entry name" value="FI19708P1-RELATED"/>
    <property type="match status" value="1"/>
</dbReference>
<dbReference type="PANTHER" id="PTHR11662">
    <property type="entry name" value="SOLUTE CARRIER FAMILY 17"/>
    <property type="match status" value="1"/>
</dbReference>
<keyword evidence="3 5" id="KW-1133">Transmembrane helix</keyword>
<dbReference type="AlphaFoldDB" id="A0A518DN04"/>
<dbReference type="GO" id="GO:0016020">
    <property type="term" value="C:membrane"/>
    <property type="evidence" value="ECO:0007669"/>
    <property type="project" value="UniProtKB-SubCell"/>
</dbReference>
<dbReference type="KEGG" id="lcre:Pla8534_09990"/>
<dbReference type="InterPro" id="IPR050382">
    <property type="entry name" value="MFS_Na/Anion_cotransporter"/>
</dbReference>
<dbReference type="Proteomes" id="UP000317648">
    <property type="component" value="Chromosome"/>
</dbReference>
<evidence type="ECO:0000256" key="5">
    <source>
        <dbReference type="SAM" id="Phobius"/>
    </source>
</evidence>
<feature type="transmembrane region" description="Helical" evidence="5">
    <location>
        <begin position="50"/>
        <end position="72"/>
    </location>
</feature>
<dbReference type="OrthoDB" id="6360at2"/>
<dbReference type="PROSITE" id="PS50850">
    <property type="entry name" value="MFS"/>
    <property type="match status" value="1"/>
</dbReference>
<sequence>MVDYQSRPTMVRYLILFTTFLVALVMYLHRYSIVYVQRYLREDLGMDYEQLSYCMSAFSVAYALAQVPSGWFSDRFGARSTLAFYVIAWSCFTALVGLTLGFVMLFLLRAAVGVSQAGGYPTAASLIKRWTPFASRGKASSFVAFGGRMGAAITPILTAYLVIAFVPLGTPATLAERDFLDVDYFAYQIDKARSAPTPGGKQAVAARLYEQFSPHGQETIRVLGARYREKILQQRQESGAEPKYDPRLSRNFNPMPDRVEPLRTELNALLGAGQVYTADDFVELSLDREAISLAALAERTTPQQERLHRLALETVFPESVRKIYGQGWRPVMFLYGGLGIAVAVLFWLVFRERPAEHPWCNRDEQALIEKGQPLPTPTTQARAFPWKKILESRNLWLMATNHFFGNLGWVFLVSWLPRYLDEVHQTPYLERNWLASMPLVFGWVGILVGGWLTDHLTQRFGLRYRTASIVLGRFMAAAAFLSCMYAPNVWFATAAFALIAFSNDLCNPASWAFKQDVGGRYVGAILGWTNMFGNFGAALSPVLLNEIITRFGWSPTFMTGAAAFAIAGFAAVGIDASIPVDDGKDA</sequence>
<feature type="transmembrane region" description="Helical" evidence="5">
    <location>
        <begin position="556"/>
        <end position="574"/>
    </location>
</feature>
<feature type="transmembrane region" description="Helical" evidence="5">
    <location>
        <begin position="521"/>
        <end position="544"/>
    </location>
</feature>
<evidence type="ECO:0000256" key="3">
    <source>
        <dbReference type="ARBA" id="ARBA00022989"/>
    </source>
</evidence>
<keyword evidence="2 5" id="KW-0812">Transmembrane</keyword>
<feature type="domain" description="Major facilitator superfamily (MFS) profile" evidence="6">
    <location>
        <begin position="15"/>
        <end position="579"/>
    </location>
</feature>
<evidence type="ECO:0000256" key="4">
    <source>
        <dbReference type="ARBA" id="ARBA00023136"/>
    </source>
</evidence>
<proteinExistence type="predicted"/>
<evidence type="ECO:0000259" key="6">
    <source>
        <dbReference type="PROSITE" id="PS50850"/>
    </source>
</evidence>
<reference evidence="7 8" key="1">
    <citation type="submission" date="2019-02" db="EMBL/GenBank/DDBJ databases">
        <title>Deep-cultivation of Planctomycetes and their phenomic and genomic characterization uncovers novel biology.</title>
        <authorList>
            <person name="Wiegand S."/>
            <person name="Jogler M."/>
            <person name="Boedeker C."/>
            <person name="Pinto D."/>
            <person name="Vollmers J."/>
            <person name="Rivas-Marin E."/>
            <person name="Kohn T."/>
            <person name="Peeters S.H."/>
            <person name="Heuer A."/>
            <person name="Rast P."/>
            <person name="Oberbeckmann S."/>
            <person name="Bunk B."/>
            <person name="Jeske O."/>
            <person name="Meyerdierks A."/>
            <person name="Storesund J.E."/>
            <person name="Kallscheuer N."/>
            <person name="Luecker S."/>
            <person name="Lage O.M."/>
            <person name="Pohl T."/>
            <person name="Merkel B.J."/>
            <person name="Hornburger P."/>
            <person name="Mueller R.-W."/>
            <person name="Bruemmer F."/>
            <person name="Labrenz M."/>
            <person name="Spormann A.M."/>
            <person name="Op den Camp H."/>
            <person name="Overmann J."/>
            <person name="Amann R."/>
            <person name="Jetten M.S.M."/>
            <person name="Mascher T."/>
            <person name="Medema M.H."/>
            <person name="Devos D.P."/>
            <person name="Kaster A.-K."/>
            <person name="Ovreas L."/>
            <person name="Rohde M."/>
            <person name="Galperin M.Y."/>
            <person name="Jogler C."/>
        </authorList>
    </citation>
    <scope>NUCLEOTIDE SEQUENCE [LARGE SCALE GENOMIC DNA]</scope>
    <source>
        <strain evidence="7 8">Pla85_3_4</strain>
    </source>
</reference>
<dbReference type="InterPro" id="IPR036259">
    <property type="entry name" value="MFS_trans_sf"/>
</dbReference>
<dbReference type="EMBL" id="CP036433">
    <property type="protein sequence ID" value="QDU93220.1"/>
    <property type="molecule type" value="Genomic_DNA"/>
</dbReference>
<feature type="transmembrane region" description="Helical" evidence="5">
    <location>
        <begin position="332"/>
        <end position="350"/>
    </location>
</feature>
<evidence type="ECO:0000313" key="7">
    <source>
        <dbReference type="EMBL" id="QDU93220.1"/>
    </source>
</evidence>
<gene>
    <name evidence="7" type="primary">dgoT</name>
    <name evidence="7" type="ORF">Pla8534_09990</name>
</gene>
<accession>A0A518DN04</accession>
<dbReference type="Pfam" id="PF07690">
    <property type="entry name" value="MFS_1"/>
    <property type="match status" value="2"/>
</dbReference>
<evidence type="ECO:0000313" key="8">
    <source>
        <dbReference type="Proteomes" id="UP000317648"/>
    </source>
</evidence>
<dbReference type="Gene3D" id="1.20.1250.20">
    <property type="entry name" value="MFS general substrate transporter like domains"/>
    <property type="match status" value="2"/>
</dbReference>
<keyword evidence="8" id="KW-1185">Reference proteome</keyword>
<name>A0A518DN04_9BACT</name>
<organism evidence="7 8">
    <name type="scientific">Lignipirellula cremea</name>
    <dbReference type="NCBI Taxonomy" id="2528010"/>
    <lineage>
        <taxon>Bacteria</taxon>
        <taxon>Pseudomonadati</taxon>
        <taxon>Planctomycetota</taxon>
        <taxon>Planctomycetia</taxon>
        <taxon>Pirellulales</taxon>
        <taxon>Pirellulaceae</taxon>
        <taxon>Lignipirellula</taxon>
    </lineage>
</organism>
<dbReference type="InterPro" id="IPR011701">
    <property type="entry name" value="MFS"/>
</dbReference>
<protein>
    <submittedName>
        <fullName evidence="7">D-galactonate transporter</fullName>
    </submittedName>
</protein>
<dbReference type="SUPFAM" id="SSF103473">
    <property type="entry name" value="MFS general substrate transporter"/>
    <property type="match status" value="2"/>
</dbReference>
<feature type="transmembrane region" description="Helical" evidence="5">
    <location>
        <begin position="12"/>
        <end position="30"/>
    </location>
</feature>
<dbReference type="GO" id="GO:0022857">
    <property type="term" value="F:transmembrane transporter activity"/>
    <property type="evidence" value="ECO:0007669"/>
    <property type="project" value="InterPro"/>
</dbReference>